<sequence length="387" mass="43545">MTPGKRKQTDQQPESSDSPRRKSARIAKRTENSAPGESSIQQQSRGLSVLSTITAASEDWTTLAEEARKRISTYKTKDRPNEKKLQPSFNAFLEWLPEGGRESMARDISNAKTDEDLYSVFNNLVTGLAVPMKARSRKSSVTSSPHPKRQENAEIVAGSLDMPEAREKIFRERCRRRDSHRCVITGSMHIGHWNELGRPEVTKKTKVEVAHIIPFSYGSWNQSSQAPSDTSKAWEVLYRCFPNVRKAGMQVESINDISNGISLSSYLHSAFGDFSLAFKATESDNVYELKTFAEYPDDLESLLPESRRVEFRRAEDAQELELPNAVLLDCHYRLAEILNASGMAEIIEKHHRDWEEIKGSAGDSLKEDGGTDIGHMLSVALWERVVG</sequence>
<feature type="domain" description="HNH nuclease" evidence="2">
    <location>
        <begin position="182"/>
        <end position="279"/>
    </location>
</feature>
<feature type="region of interest" description="Disordered" evidence="1">
    <location>
        <begin position="1"/>
        <end position="48"/>
    </location>
</feature>
<keyword evidence="4" id="KW-1185">Reference proteome</keyword>
<dbReference type="AlphaFoldDB" id="A0A0C3DZ92"/>
<evidence type="ECO:0000313" key="3">
    <source>
        <dbReference type="EMBL" id="KIN07408.1"/>
    </source>
</evidence>
<gene>
    <name evidence="3" type="ORF">OIDMADRAFT_110234</name>
</gene>
<dbReference type="InterPro" id="IPR003615">
    <property type="entry name" value="HNH_nuc"/>
</dbReference>
<dbReference type="InParanoid" id="A0A0C3DZ92"/>
<reference evidence="3 4" key="1">
    <citation type="submission" date="2014-04" db="EMBL/GenBank/DDBJ databases">
        <authorList>
            <consortium name="DOE Joint Genome Institute"/>
            <person name="Kuo A."/>
            <person name="Martino E."/>
            <person name="Perotto S."/>
            <person name="Kohler A."/>
            <person name="Nagy L.G."/>
            <person name="Floudas D."/>
            <person name="Copeland A."/>
            <person name="Barry K.W."/>
            <person name="Cichocki N."/>
            <person name="Veneault-Fourrey C."/>
            <person name="LaButti K."/>
            <person name="Lindquist E.A."/>
            <person name="Lipzen A."/>
            <person name="Lundell T."/>
            <person name="Morin E."/>
            <person name="Murat C."/>
            <person name="Sun H."/>
            <person name="Tunlid A."/>
            <person name="Henrissat B."/>
            <person name="Grigoriev I.V."/>
            <person name="Hibbett D.S."/>
            <person name="Martin F."/>
            <person name="Nordberg H.P."/>
            <person name="Cantor M.N."/>
            <person name="Hua S.X."/>
        </authorList>
    </citation>
    <scope>NUCLEOTIDE SEQUENCE [LARGE SCALE GENOMIC DNA]</scope>
    <source>
        <strain evidence="3 4">Zn</strain>
    </source>
</reference>
<organism evidence="3 4">
    <name type="scientific">Oidiodendron maius (strain Zn)</name>
    <dbReference type="NCBI Taxonomy" id="913774"/>
    <lineage>
        <taxon>Eukaryota</taxon>
        <taxon>Fungi</taxon>
        <taxon>Dikarya</taxon>
        <taxon>Ascomycota</taxon>
        <taxon>Pezizomycotina</taxon>
        <taxon>Leotiomycetes</taxon>
        <taxon>Leotiomycetes incertae sedis</taxon>
        <taxon>Myxotrichaceae</taxon>
        <taxon>Oidiodendron</taxon>
    </lineage>
</organism>
<evidence type="ECO:0000256" key="1">
    <source>
        <dbReference type="SAM" id="MobiDB-lite"/>
    </source>
</evidence>
<dbReference type="HOGENOM" id="CLU_049186_0_1_1"/>
<accession>A0A0C3DZ92</accession>
<dbReference type="EMBL" id="KN832870">
    <property type="protein sequence ID" value="KIN07408.1"/>
    <property type="molecule type" value="Genomic_DNA"/>
</dbReference>
<dbReference type="OrthoDB" id="2104739at2759"/>
<protein>
    <recommendedName>
        <fullName evidence="2">HNH nuclease domain-containing protein</fullName>
    </recommendedName>
</protein>
<dbReference type="STRING" id="913774.A0A0C3DZ92"/>
<proteinExistence type="predicted"/>
<name>A0A0C3DZ92_OIDMZ</name>
<reference evidence="4" key="2">
    <citation type="submission" date="2015-01" db="EMBL/GenBank/DDBJ databases">
        <title>Evolutionary Origins and Diversification of the Mycorrhizal Mutualists.</title>
        <authorList>
            <consortium name="DOE Joint Genome Institute"/>
            <consortium name="Mycorrhizal Genomics Consortium"/>
            <person name="Kohler A."/>
            <person name="Kuo A."/>
            <person name="Nagy L.G."/>
            <person name="Floudas D."/>
            <person name="Copeland A."/>
            <person name="Barry K.W."/>
            <person name="Cichocki N."/>
            <person name="Veneault-Fourrey C."/>
            <person name="LaButti K."/>
            <person name="Lindquist E.A."/>
            <person name="Lipzen A."/>
            <person name="Lundell T."/>
            <person name="Morin E."/>
            <person name="Murat C."/>
            <person name="Riley R."/>
            <person name="Ohm R."/>
            <person name="Sun H."/>
            <person name="Tunlid A."/>
            <person name="Henrissat B."/>
            <person name="Grigoriev I.V."/>
            <person name="Hibbett D.S."/>
            <person name="Martin F."/>
        </authorList>
    </citation>
    <scope>NUCLEOTIDE SEQUENCE [LARGE SCALE GENOMIC DNA]</scope>
    <source>
        <strain evidence="4">Zn</strain>
    </source>
</reference>
<evidence type="ECO:0000259" key="2">
    <source>
        <dbReference type="Pfam" id="PF13391"/>
    </source>
</evidence>
<dbReference type="Proteomes" id="UP000054321">
    <property type="component" value="Unassembled WGS sequence"/>
</dbReference>
<evidence type="ECO:0000313" key="4">
    <source>
        <dbReference type="Proteomes" id="UP000054321"/>
    </source>
</evidence>
<dbReference type="Pfam" id="PF13391">
    <property type="entry name" value="HNH_2"/>
    <property type="match status" value="1"/>
</dbReference>
<feature type="compositionally biased region" description="Polar residues" evidence="1">
    <location>
        <begin position="32"/>
        <end position="48"/>
    </location>
</feature>